<accession>A0ABD3AY17</accession>
<gene>
    <name evidence="2" type="ORF">ACH5RR_004616</name>
</gene>
<protein>
    <submittedName>
        <fullName evidence="2">Uncharacterized protein</fullName>
    </submittedName>
</protein>
<sequence length="105" mass="11695">MDSLEGLKGTNGLNRQPKEGGNQAVGKARAAWNQKGLEEKKAAVDEEISRMNKLPPNSSYATHRLRVLNKILHLLSIQVNHKTPSPSMLPFDFFFFFLGIGGFLE</sequence>
<name>A0ABD3AY17_9GENT</name>
<keyword evidence="3" id="KW-1185">Reference proteome</keyword>
<feature type="region of interest" description="Disordered" evidence="1">
    <location>
        <begin position="1"/>
        <end position="31"/>
    </location>
</feature>
<evidence type="ECO:0000313" key="2">
    <source>
        <dbReference type="EMBL" id="KAL3536155.1"/>
    </source>
</evidence>
<dbReference type="AlphaFoldDB" id="A0ABD3AY17"/>
<comment type="caution">
    <text evidence="2">The sequence shown here is derived from an EMBL/GenBank/DDBJ whole genome shotgun (WGS) entry which is preliminary data.</text>
</comment>
<dbReference type="EMBL" id="JBJUIK010000002">
    <property type="protein sequence ID" value="KAL3536155.1"/>
    <property type="molecule type" value="Genomic_DNA"/>
</dbReference>
<organism evidence="2 3">
    <name type="scientific">Cinchona calisaya</name>
    <dbReference type="NCBI Taxonomy" id="153742"/>
    <lineage>
        <taxon>Eukaryota</taxon>
        <taxon>Viridiplantae</taxon>
        <taxon>Streptophyta</taxon>
        <taxon>Embryophyta</taxon>
        <taxon>Tracheophyta</taxon>
        <taxon>Spermatophyta</taxon>
        <taxon>Magnoliopsida</taxon>
        <taxon>eudicotyledons</taxon>
        <taxon>Gunneridae</taxon>
        <taxon>Pentapetalae</taxon>
        <taxon>asterids</taxon>
        <taxon>lamiids</taxon>
        <taxon>Gentianales</taxon>
        <taxon>Rubiaceae</taxon>
        <taxon>Cinchonoideae</taxon>
        <taxon>Cinchoneae</taxon>
        <taxon>Cinchona</taxon>
    </lineage>
</organism>
<evidence type="ECO:0000256" key="1">
    <source>
        <dbReference type="SAM" id="MobiDB-lite"/>
    </source>
</evidence>
<evidence type="ECO:0000313" key="3">
    <source>
        <dbReference type="Proteomes" id="UP001630127"/>
    </source>
</evidence>
<proteinExistence type="predicted"/>
<reference evidence="2 3" key="1">
    <citation type="submission" date="2024-11" db="EMBL/GenBank/DDBJ databases">
        <title>A near-complete genome assembly of Cinchona calisaya.</title>
        <authorList>
            <person name="Lian D.C."/>
            <person name="Zhao X.W."/>
            <person name="Wei L."/>
        </authorList>
    </citation>
    <scope>NUCLEOTIDE SEQUENCE [LARGE SCALE GENOMIC DNA]</scope>
    <source>
        <tissue evidence="2">Nenye</tissue>
    </source>
</reference>
<dbReference type="Proteomes" id="UP001630127">
    <property type="component" value="Unassembled WGS sequence"/>
</dbReference>